<dbReference type="SUPFAM" id="SSF51419">
    <property type="entry name" value="PLP-binding barrel"/>
    <property type="match status" value="1"/>
</dbReference>
<sequence length="282" mass="30508">VVKQYGVKLRPHIKTHRTPAIAHRQLAAGACGITVAKLGEAEMMTACGIKDILVAYPIVGESKVNRLFNLAYDNKIRVSLDDIEVARGISEGSKRHDMEMEILVEIEIGVNRCGVLPNNIVDFVKRLIKLPGIKFAGILTYEGRARGAENKEVVKKIGLNEGKFIVDVADKIEKAGILCPIRSAGSTPTAPFAASIPGVTEVRCGNYVFNDVVGLTNGVASVEQCALTVVCTVVSCPTDNRVIIDGGSKTFTSDMTRLPDKGFGFFPFEPELILEKLNEEHG</sequence>
<comment type="caution">
    <text evidence="5">The sequence shown here is derived from an EMBL/GenBank/DDBJ whole genome shotgun (WGS) entry which is preliminary data.</text>
</comment>
<evidence type="ECO:0000259" key="4">
    <source>
        <dbReference type="Pfam" id="PF14031"/>
    </source>
</evidence>
<dbReference type="InterPro" id="IPR051466">
    <property type="entry name" value="D-amino_acid_metab_enzyme"/>
</dbReference>
<dbReference type="PANTHER" id="PTHR28004:SF2">
    <property type="entry name" value="D-SERINE DEHYDRATASE"/>
    <property type="match status" value="1"/>
</dbReference>
<proteinExistence type="inferred from homology"/>
<dbReference type="Gene3D" id="3.20.20.10">
    <property type="entry name" value="Alanine racemase"/>
    <property type="match status" value="1"/>
</dbReference>
<organism evidence="5">
    <name type="scientific">marine sediment metagenome</name>
    <dbReference type="NCBI Taxonomy" id="412755"/>
    <lineage>
        <taxon>unclassified sequences</taxon>
        <taxon>metagenomes</taxon>
        <taxon>ecological metagenomes</taxon>
    </lineage>
</organism>
<dbReference type="Pfam" id="PF01168">
    <property type="entry name" value="Ala_racemase_N"/>
    <property type="match status" value="1"/>
</dbReference>
<feature type="domain" description="D-serine dehydratase-like" evidence="4">
    <location>
        <begin position="226"/>
        <end position="282"/>
    </location>
</feature>
<evidence type="ECO:0000259" key="3">
    <source>
        <dbReference type="Pfam" id="PF01168"/>
    </source>
</evidence>
<dbReference type="EMBL" id="BARU01021563">
    <property type="protein sequence ID" value="GAH47917.1"/>
    <property type="molecule type" value="Genomic_DNA"/>
</dbReference>
<evidence type="ECO:0000256" key="1">
    <source>
        <dbReference type="ARBA" id="ARBA00005323"/>
    </source>
</evidence>
<dbReference type="PANTHER" id="PTHR28004">
    <property type="entry name" value="ZGC:162816-RELATED"/>
    <property type="match status" value="1"/>
</dbReference>
<dbReference type="GO" id="GO:0008721">
    <property type="term" value="F:D-serine ammonia-lyase activity"/>
    <property type="evidence" value="ECO:0007669"/>
    <property type="project" value="TreeGrafter"/>
</dbReference>
<evidence type="ECO:0008006" key="6">
    <source>
        <dbReference type="Google" id="ProtNLM"/>
    </source>
</evidence>
<keyword evidence="2" id="KW-0456">Lyase</keyword>
<dbReference type="InterPro" id="IPR042208">
    <property type="entry name" value="D-ser_dehydrat-like_sf"/>
</dbReference>
<reference evidence="5" key="1">
    <citation type="journal article" date="2014" name="Front. Microbiol.">
        <title>High frequency of phylogenetically diverse reductive dehalogenase-homologous genes in deep subseafloor sedimentary metagenomes.</title>
        <authorList>
            <person name="Kawai M."/>
            <person name="Futagami T."/>
            <person name="Toyoda A."/>
            <person name="Takaki Y."/>
            <person name="Nishi S."/>
            <person name="Hori S."/>
            <person name="Arai W."/>
            <person name="Tsubouchi T."/>
            <person name="Morono Y."/>
            <person name="Uchiyama I."/>
            <person name="Ito T."/>
            <person name="Fujiyama A."/>
            <person name="Inagaki F."/>
            <person name="Takami H."/>
        </authorList>
    </citation>
    <scope>NUCLEOTIDE SEQUENCE</scope>
    <source>
        <strain evidence="5">Expedition CK06-06</strain>
    </source>
</reference>
<evidence type="ECO:0000256" key="2">
    <source>
        <dbReference type="ARBA" id="ARBA00023239"/>
    </source>
</evidence>
<gene>
    <name evidence="5" type="ORF">S03H2_35282</name>
</gene>
<dbReference type="InterPro" id="IPR026956">
    <property type="entry name" value="D-ser_dehydrat-like_dom"/>
</dbReference>
<feature type="non-terminal residue" evidence="5">
    <location>
        <position position="1"/>
    </location>
</feature>
<feature type="domain" description="Alanine racemase N-terminal" evidence="3">
    <location>
        <begin position="6"/>
        <end position="209"/>
    </location>
</feature>
<dbReference type="Pfam" id="PF14031">
    <property type="entry name" value="D-ser_dehydrat"/>
    <property type="match status" value="1"/>
</dbReference>
<dbReference type="GO" id="GO:0036088">
    <property type="term" value="P:D-serine catabolic process"/>
    <property type="evidence" value="ECO:0007669"/>
    <property type="project" value="TreeGrafter"/>
</dbReference>
<dbReference type="Gene3D" id="2.40.37.20">
    <property type="entry name" value="D-serine dehydratase-like domain"/>
    <property type="match status" value="1"/>
</dbReference>
<dbReference type="AlphaFoldDB" id="X1FSF5"/>
<protein>
    <recommendedName>
        <fullName evidence="6">Alanine racemase N-terminal domain-containing protein</fullName>
    </recommendedName>
</protein>
<feature type="non-terminal residue" evidence="5">
    <location>
        <position position="282"/>
    </location>
</feature>
<accession>X1FSF5</accession>
<dbReference type="InterPro" id="IPR001608">
    <property type="entry name" value="Ala_racemase_N"/>
</dbReference>
<dbReference type="InterPro" id="IPR029066">
    <property type="entry name" value="PLP-binding_barrel"/>
</dbReference>
<evidence type="ECO:0000313" key="5">
    <source>
        <dbReference type="EMBL" id="GAH47917.1"/>
    </source>
</evidence>
<comment type="similarity">
    <text evidence="1">Belongs to the DSD1 family.</text>
</comment>
<name>X1FSF5_9ZZZZ</name>